<dbReference type="EMBL" id="BFEA01000045">
    <property type="protein sequence ID" value="GBG64015.1"/>
    <property type="molecule type" value="Genomic_DNA"/>
</dbReference>
<dbReference type="Gramene" id="GBG64015">
    <property type="protein sequence ID" value="GBG64015"/>
    <property type="gene ID" value="CBR_g40260"/>
</dbReference>
<keyword evidence="2" id="KW-1133">Transmembrane helix</keyword>
<dbReference type="Proteomes" id="UP000265515">
    <property type="component" value="Unassembled WGS sequence"/>
</dbReference>
<protein>
    <submittedName>
        <fullName evidence="3">Uncharacterized protein</fullName>
    </submittedName>
</protein>
<evidence type="ECO:0000256" key="1">
    <source>
        <dbReference type="SAM" id="MobiDB-lite"/>
    </source>
</evidence>
<evidence type="ECO:0000313" key="4">
    <source>
        <dbReference type="Proteomes" id="UP000265515"/>
    </source>
</evidence>
<evidence type="ECO:0000313" key="3">
    <source>
        <dbReference type="EMBL" id="GBG64015.1"/>
    </source>
</evidence>
<gene>
    <name evidence="3" type="ORF">CBR_g40260</name>
</gene>
<dbReference type="AlphaFoldDB" id="A0A388K1X6"/>
<evidence type="ECO:0000256" key="2">
    <source>
        <dbReference type="SAM" id="Phobius"/>
    </source>
</evidence>
<dbReference type="OrthoDB" id="7788754at2759"/>
<comment type="caution">
    <text evidence="3">The sequence shown here is derived from an EMBL/GenBank/DDBJ whole genome shotgun (WGS) entry which is preliminary data.</text>
</comment>
<feature type="transmembrane region" description="Helical" evidence="2">
    <location>
        <begin position="233"/>
        <end position="252"/>
    </location>
</feature>
<keyword evidence="2" id="KW-0812">Transmembrane</keyword>
<reference evidence="3 4" key="1">
    <citation type="journal article" date="2018" name="Cell">
        <title>The Chara Genome: Secondary Complexity and Implications for Plant Terrestrialization.</title>
        <authorList>
            <person name="Nishiyama T."/>
            <person name="Sakayama H."/>
            <person name="Vries J.D."/>
            <person name="Buschmann H."/>
            <person name="Saint-Marcoux D."/>
            <person name="Ullrich K.K."/>
            <person name="Haas F.B."/>
            <person name="Vanderstraeten L."/>
            <person name="Becker D."/>
            <person name="Lang D."/>
            <person name="Vosolsobe S."/>
            <person name="Rombauts S."/>
            <person name="Wilhelmsson P.K.I."/>
            <person name="Janitza P."/>
            <person name="Kern R."/>
            <person name="Heyl A."/>
            <person name="Rumpler F."/>
            <person name="Villalobos L.I.A.C."/>
            <person name="Clay J.M."/>
            <person name="Skokan R."/>
            <person name="Toyoda A."/>
            <person name="Suzuki Y."/>
            <person name="Kagoshima H."/>
            <person name="Schijlen E."/>
            <person name="Tajeshwar N."/>
            <person name="Catarino B."/>
            <person name="Hetherington A.J."/>
            <person name="Saltykova A."/>
            <person name="Bonnot C."/>
            <person name="Breuninger H."/>
            <person name="Symeonidi A."/>
            <person name="Radhakrishnan G.V."/>
            <person name="Van Nieuwerburgh F."/>
            <person name="Deforce D."/>
            <person name="Chang C."/>
            <person name="Karol K.G."/>
            <person name="Hedrich R."/>
            <person name="Ulvskov P."/>
            <person name="Glockner G."/>
            <person name="Delwiche C.F."/>
            <person name="Petrasek J."/>
            <person name="Van de Peer Y."/>
            <person name="Friml J."/>
            <person name="Beilby M."/>
            <person name="Dolan L."/>
            <person name="Kohara Y."/>
            <person name="Sugano S."/>
            <person name="Fujiyama A."/>
            <person name="Delaux P.-M."/>
            <person name="Quint M."/>
            <person name="TheiBen G."/>
            <person name="Hagemann M."/>
            <person name="Harholt J."/>
            <person name="Dunand C."/>
            <person name="Zachgo S."/>
            <person name="Langdale J."/>
            <person name="Maumus F."/>
            <person name="Straeten D.V.D."/>
            <person name="Gould S.B."/>
            <person name="Rensing S.A."/>
        </authorList>
    </citation>
    <scope>NUCLEOTIDE SEQUENCE [LARGE SCALE GENOMIC DNA]</scope>
    <source>
        <strain evidence="3 4">S276</strain>
    </source>
</reference>
<organism evidence="3 4">
    <name type="scientific">Chara braunii</name>
    <name type="common">Braun's stonewort</name>
    <dbReference type="NCBI Taxonomy" id="69332"/>
    <lineage>
        <taxon>Eukaryota</taxon>
        <taxon>Viridiplantae</taxon>
        <taxon>Streptophyta</taxon>
        <taxon>Charophyceae</taxon>
        <taxon>Charales</taxon>
        <taxon>Characeae</taxon>
        <taxon>Chara</taxon>
    </lineage>
</organism>
<keyword evidence="4" id="KW-1185">Reference proteome</keyword>
<keyword evidence="2" id="KW-0472">Membrane</keyword>
<accession>A0A388K1X6</accession>
<feature type="region of interest" description="Disordered" evidence="1">
    <location>
        <begin position="178"/>
        <end position="203"/>
    </location>
</feature>
<name>A0A388K1X6_CHABU</name>
<sequence length="360" mass="40452">MTSTAFPKYEHMATNVARFQHQSINEVRISALCANLVLSLVTRYRLEQEAFQPFPDNDETLEKKANEAAKKLGGEFMETTRDFSGTSAVEESRKELSRAMEAEQAHMLRRNTALMTALCFDPLTNAYRELRMQDCERTFENMWRTRVFWSTKCLWPGPAVLFGFKVTAYRTARRHLDQAQRHTSASTGEGSERSAGYSSSPSVSLSDAMKYKVIMTWIDHDLAKHANLVLTNFMMVMATIGAIVIGGIWFAWKILAFFGSGTSPPIRSIPPDYYPDSADFLSSITKGIVMRSPYGNPMMTLQSLKAGSCGLPPPPPHPFCCDIPTMMMRKLDKLCLFTASLCLAVLFKHLVGSKYSTLDR</sequence>
<proteinExistence type="predicted"/>